<evidence type="ECO:0008006" key="3">
    <source>
        <dbReference type="Google" id="ProtNLM"/>
    </source>
</evidence>
<keyword evidence="2" id="KW-1185">Reference proteome</keyword>
<dbReference type="EMBL" id="JANBOI010003244">
    <property type="protein sequence ID" value="KAJ1718726.1"/>
    <property type="molecule type" value="Genomic_DNA"/>
</dbReference>
<evidence type="ECO:0000313" key="2">
    <source>
        <dbReference type="Proteomes" id="UP001143981"/>
    </source>
</evidence>
<gene>
    <name evidence="1" type="ORF">LPJ61_006497</name>
</gene>
<protein>
    <recommendedName>
        <fullName evidence="3">F-box domain-containing protein</fullName>
    </recommendedName>
</protein>
<organism evidence="1 2">
    <name type="scientific">Coemansia biformis</name>
    <dbReference type="NCBI Taxonomy" id="1286918"/>
    <lineage>
        <taxon>Eukaryota</taxon>
        <taxon>Fungi</taxon>
        <taxon>Fungi incertae sedis</taxon>
        <taxon>Zoopagomycota</taxon>
        <taxon>Kickxellomycotina</taxon>
        <taxon>Kickxellomycetes</taxon>
        <taxon>Kickxellales</taxon>
        <taxon>Kickxellaceae</taxon>
        <taxon>Coemansia</taxon>
    </lineage>
</organism>
<name>A0A9W7XQE9_9FUNG</name>
<comment type="caution">
    <text evidence="1">The sequence shown here is derived from an EMBL/GenBank/DDBJ whole genome shotgun (WGS) entry which is preliminary data.</text>
</comment>
<proteinExistence type="predicted"/>
<dbReference type="AlphaFoldDB" id="A0A9W7XQE9"/>
<accession>A0A9W7XQE9</accession>
<sequence length="338" mass="35889">MAPVPAIQALPQPIVDLIYEYLINSSYRRLSVNESEATVSLGTAVALSHVCRSWRAAVLGSTFRRCHLSLDGGVELRYHVFDADMHVPIRLLGRYAAYASELTVVLDGARAAGSFVRFYAAHAELCFANAHSLHLDVRCSPDAPARLREPASTLDALAARVQVCVPSVRATSVSICGQSLYGQYHSSDPVGTVLRGLFATPAPAAAAMRPAELPWLAAAGDLSCMAVTWGEGAAAVAEAIHANATSLRSLAVYYDSYAALERLVVDGRGRPVTYPYLDALSLVPKAAGAPPPIAAPAVCAPFPRLASLFIGTAYPFADDLPFRGNGSTLAKLRMLCSY</sequence>
<reference evidence="1" key="1">
    <citation type="submission" date="2022-07" db="EMBL/GenBank/DDBJ databases">
        <title>Phylogenomic reconstructions and comparative analyses of Kickxellomycotina fungi.</title>
        <authorList>
            <person name="Reynolds N.K."/>
            <person name="Stajich J.E."/>
            <person name="Barry K."/>
            <person name="Grigoriev I.V."/>
            <person name="Crous P."/>
            <person name="Smith M.E."/>
        </authorList>
    </citation>
    <scope>NUCLEOTIDE SEQUENCE</scope>
    <source>
        <strain evidence="1">BCRC 34381</strain>
    </source>
</reference>
<evidence type="ECO:0000313" key="1">
    <source>
        <dbReference type="EMBL" id="KAJ1718726.1"/>
    </source>
</evidence>
<dbReference type="OrthoDB" id="5589260at2759"/>
<feature type="non-terminal residue" evidence="1">
    <location>
        <position position="338"/>
    </location>
</feature>
<dbReference type="Proteomes" id="UP001143981">
    <property type="component" value="Unassembled WGS sequence"/>
</dbReference>